<feature type="compositionally biased region" description="Low complexity" evidence="1">
    <location>
        <begin position="1"/>
        <end position="22"/>
    </location>
</feature>
<accession>A0A2I0LEK6</accession>
<dbReference type="Proteomes" id="UP000233551">
    <property type="component" value="Unassembled WGS sequence"/>
</dbReference>
<name>A0A2I0LEK6_PUNGR</name>
<sequence length="85" mass="9379">MATAMLRRTTTTISRLTSTGSGPSAPARLILSRLLASEVEAQKVEPHAKATSTTKTFSIYRWNPDNPTKPELQDYQIDLKECGPM</sequence>
<keyword evidence="3" id="KW-1185">Reference proteome</keyword>
<dbReference type="GO" id="GO:0009060">
    <property type="term" value="P:aerobic respiration"/>
    <property type="evidence" value="ECO:0007669"/>
    <property type="project" value="TreeGrafter"/>
</dbReference>
<dbReference type="PANTHER" id="PTHR11921">
    <property type="entry name" value="SUCCINATE DEHYDROGENASE IRON-SULFUR PROTEIN"/>
    <property type="match status" value="1"/>
</dbReference>
<protein>
    <submittedName>
        <fullName evidence="2">Uncharacterized protein</fullName>
    </submittedName>
</protein>
<evidence type="ECO:0000256" key="1">
    <source>
        <dbReference type="SAM" id="MobiDB-lite"/>
    </source>
</evidence>
<reference evidence="2 3" key="1">
    <citation type="submission" date="2017-11" db="EMBL/GenBank/DDBJ databases">
        <title>De-novo sequencing of pomegranate (Punica granatum L.) genome.</title>
        <authorList>
            <person name="Akparov Z."/>
            <person name="Amiraslanov A."/>
            <person name="Hajiyeva S."/>
            <person name="Abbasov M."/>
            <person name="Kaur K."/>
            <person name="Hamwieh A."/>
            <person name="Solovyev V."/>
            <person name="Salamov A."/>
            <person name="Braich B."/>
            <person name="Kosarev P."/>
            <person name="Mahmoud A."/>
            <person name="Hajiyev E."/>
            <person name="Babayeva S."/>
            <person name="Izzatullayeva V."/>
            <person name="Mammadov A."/>
            <person name="Mammadov A."/>
            <person name="Sharifova S."/>
            <person name="Ojaghi J."/>
            <person name="Eynullazada K."/>
            <person name="Bayramov B."/>
            <person name="Abdulazimova A."/>
            <person name="Shahmuradov I."/>
        </authorList>
    </citation>
    <scope>NUCLEOTIDE SEQUENCE [LARGE SCALE GENOMIC DNA]</scope>
    <source>
        <strain evidence="3">cv. AG2017</strain>
        <tissue evidence="2">Leaf</tissue>
    </source>
</reference>
<dbReference type="PANTHER" id="PTHR11921:SF29">
    <property type="entry name" value="SUCCINATE DEHYDROGENASE [UBIQUINONE] IRON-SULFUR SUBUNIT, MITOCHONDRIAL"/>
    <property type="match status" value="1"/>
</dbReference>
<feature type="non-terminal residue" evidence="2">
    <location>
        <position position="85"/>
    </location>
</feature>
<dbReference type="STRING" id="22663.A0A2I0LEK6"/>
<feature type="region of interest" description="Disordered" evidence="1">
    <location>
        <begin position="1"/>
        <end position="24"/>
    </location>
</feature>
<comment type="caution">
    <text evidence="2">The sequence shown here is derived from an EMBL/GenBank/DDBJ whole genome shotgun (WGS) entry which is preliminary data.</text>
</comment>
<proteinExistence type="predicted"/>
<gene>
    <name evidence="2" type="ORF">CRG98_000404</name>
</gene>
<organism evidence="2 3">
    <name type="scientific">Punica granatum</name>
    <name type="common">Pomegranate</name>
    <dbReference type="NCBI Taxonomy" id="22663"/>
    <lineage>
        <taxon>Eukaryota</taxon>
        <taxon>Viridiplantae</taxon>
        <taxon>Streptophyta</taxon>
        <taxon>Embryophyta</taxon>
        <taxon>Tracheophyta</taxon>
        <taxon>Spermatophyta</taxon>
        <taxon>Magnoliopsida</taxon>
        <taxon>eudicotyledons</taxon>
        <taxon>Gunneridae</taxon>
        <taxon>Pentapetalae</taxon>
        <taxon>rosids</taxon>
        <taxon>malvids</taxon>
        <taxon>Myrtales</taxon>
        <taxon>Lythraceae</taxon>
        <taxon>Punica</taxon>
    </lineage>
</organism>
<dbReference type="EMBL" id="PGOL01000016">
    <property type="protein sequence ID" value="PKI79112.1"/>
    <property type="molecule type" value="Genomic_DNA"/>
</dbReference>
<evidence type="ECO:0000313" key="3">
    <source>
        <dbReference type="Proteomes" id="UP000233551"/>
    </source>
</evidence>
<dbReference type="GO" id="GO:0005739">
    <property type="term" value="C:mitochondrion"/>
    <property type="evidence" value="ECO:0007669"/>
    <property type="project" value="TreeGrafter"/>
</dbReference>
<evidence type="ECO:0000313" key="2">
    <source>
        <dbReference type="EMBL" id="PKI79112.1"/>
    </source>
</evidence>
<dbReference type="GO" id="GO:0022904">
    <property type="term" value="P:respiratory electron transport chain"/>
    <property type="evidence" value="ECO:0007669"/>
    <property type="project" value="TreeGrafter"/>
</dbReference>
<dbReference type="AlphaFoldDB" id="A0A2I0LEK6"/>
<dbReference type="InterPro" id="IPR050573">
    <property type="entry name" value="SDH/FRD_Iron-Sulfur"/>
</dbReference>